<feature type="domain" description="Cytochrome c assembly protein" evidence="8">
    <location>
        <begin position="92"/>
        <end position="353"/>
    </location>
</feature>
<comment type="caution">
    <text evidence="9">The sequence shown here is derived from an EMBL/GenBank/DDBJ whole genome shotgun (WGS) entry which is preliminary data.</text>
</comment>
<feature type="transmembrane region" description="Helical" evidence="7">
    <location>
        <begin position="155"/>
        <end position="182"/>
    </location>
</feature>
<feature type="transmembrane region" description="Helical" evidence="7">
    <location>
        <begin position="124"/>
        <end position="143"/>
    </location>
</feature>
<feature type="transmembrane region" description="Helical" evidence="7">
    <location>
        <begin position="300"/>
        <end position="316"/>
    </location>
</feature>
<evidence type="ECO:0000313" key="10">
    <source>
        <dbReference type="Proteomes" id="UP001168620"/>
    </source>
</evidence>
<reference evidence="9" key="1">
    <citation type="submission" date="2023-06" db="EMBL/GenBank/DDBJ databases">
        <title>Draft genome sequence of Nocardioides sp. SOB77.</title>
        <authorList>
            <person name="Zhang G."/>
        </authorList>
    </citation>
    <scope>NUCLEOTIDE SEQUENCE</scope>
    <source>
        <strain evidence="9">SOB77</strain>
    </source>
</reference>
<keyword evidence="4 7" id="KW-1133">Transmembrane helix</keyword>
<feature type="transmembrane region" description="Helical" evidence="7">
    <location>
        <begin position="328"/>
        <end position="348"/>
    </location>
</feature>
<sequence length="358" mass="38577">MSPSTYAMFSDRAVAFAFVVYGLAALAYLAEWAQSRLGERPRRPEPEPKANWESGRVGELSGRVGVALTAAAALIHAAALISRGLAADRVPWGNMYEFALAGSFAAVALYLALSLALRMRWLGLPLSFLVLATLMTAALTLYVPAGPLVPALQSFWLVIHVIAAIIATGAFTLGTLTSILYLGQQRRERKSLDAPRATRASNGDHDEARAPSPLTPTIGRRAHSISNRSAATDIVPAGDAGPRDETATRGNRLPPADVIDLVTYRIHAFAFPVWTFAALIAGPIWAKYAWGRYWAWDPKEVWAFISWVVYAAYLHARATAGWGGRRSAVVALIGFATILFNFIGINLFGGGLHSYAGL</sequence>
<dbReference type="EMBL" id="JAUHJQ010000024">
    <property type="protein sequence ID" value="MDN4175785.1"/>
    <property type="molecule type" value="Genomic_DNA"/>
</dbReference>
<evidence type="ECO:0000256" key="2">
    <source>
        <dbReference type="ARBA" id="ARBA00022692"/>
    </source>
</evidence>
<name>A0ABT8FMU3_9ACTN</name>
<feature type="transmembrane region" description="Helical" evidence="7">
    <location>
        <begin position="64"/>
        <end position="86"/>
    </location>
</feature>
<keyword evidence="2 7" id="KW-0812">Transmembrane</keyword>
<evidence type="ECO:0000256" key="7">
    <source>
        <dbReference type="SAM" id="Phobius"/>
    </source>
</evidence>
<evidence type="ECO:0000256" key="3">
    <source>
        <dbReference type="ARBA" id="ARBA00022748"/>
    </source>
</evidence>
<feature type="transmembrane region" description="Helical" evidence="7">
    <location>
        <begin position="12"/>
        <end position="33"/>
    </location>
</feature>
<feature type="transmembrane region" description="Helical" evidence="7">
    <location>
        <begin position="98"/>
        <end position="117"/>
    </location>
</feature>
<evidence type="ECO:0000256" key="4">
    <source>
        <dbReference type="ARBA" id="ARBA00022989"/>
    </source>
</evidence>
<feature type="transmembrane region" description="Helical" evidence="7">
    <location>
        <begin position="269"/>
        <end position="288"/>
    </location>
</feature>
<comment type="subcellular location">
    <subcellularLocation>
        <location evidence="1">Membrane</location>
        <topology evidence="1">Multi-pass membrane protein</topology>
    </subcellularLocation>
</comment>
<keyword evidence="10" id="KW-1185">Reference proteome</keyword>
<dbReference type="NCBIfam" id="TIGR03144">
    <property type="entry name" value="cytochr_II_ccsB"/>
    <property type="match status" value="1"/>
</dbReference>
<dbReference type="InterPro" id="IPR017562">
    <property type="entry name" value="Cyt_c_biogenesis_CcsA"/>
</dbReference>
<evidence type="ECO:0000256" key="6">
    <source>
        <dbReference type="SAM" id="MobiDB-lite"/>
    </source>
</evidence>
<proteinExistence type="predicted"/>
<accession>A0ABT8FMU3</accession>
<dbReference type="InterPro" id="IPR002541">
    <property type="entry name" value="Cyt_c_assembly"/>
</dbReference>
<keyword evidence="5 7" id="KW-0472">Membrane</keyword>
<evidence type="ECO:0000256" key="1">
    <source>
        <dbReference type="ARBA" id="ARBA00004141"/>
    </source>
</evidence>
<gene>
    <name evidence="9" type="primary">ccsB</name>
    <name evidence="9" type="ORF">QWY28_22685</name>
</gene>
<dbReference type="Proteomes" id="UP001168620">
    <property type="component" value="Unassembled WGS sequence"/>
</dbReference>
<dbReference type="PANTHER" id="PTHR30071">
    <property type="entry name" value="HEME EXPORTER PROTEIN C"/>
    <property type="match status" value="1"/>
</dbReference>
<dbReference type="Pfam" id="PF01578">
    <property type="entry name" value="Cytochrom_C_asm"/>
    <property type="match status" value="1"/>
</dbReference>
<evidence type="ECO:0000259" key="8">
    <source>
        <dbReference type="Pfam" id="PF01578"/>
    </source>
</evidence>
<feature type="region of interest" description="Disordered" evidence="6">
    <location>
        <begin position="191"/>
        <end position="220"/>
    </location>
</feature>
<evidence type="ECO:0000256" key="5">
    <source>
        <dbReference type="ARBA" id="ARBA00023136"/>
    </source>
</evidence>
<organism evidence="9 10">
    <name type="scientific">Nocardioides oceani</name>
    <dbReference type="NCBI Taxonomy" id="3058369"/>
    <lineage>
        <taxon>Bacteria</taxon>
        <taxon>Bacillati</taxon>
        <taxon>Actinomycetota</taxon>
        <taxon>Actinomycetes</taxon>
        <taxon>Propionibacteriales</taxon>
        <taxon>Nocardioidaceae</taxon>
        <taxon>Nocardioides</taxon>
    </lineage>
</organism>
<keyword evidence="3" id="KW-0201">Cytochrome c-type biogenesis</keyword>
<dbReference type="InterPro" id="IPR045062">
    <property type="entry name" value="Cyt_c_biogenesis_CcsA/CcmC"/>
</dbReference>
<dbReference type="PANTHER" id="PTHR30071:SF1">
    <property type="entry name" value="CYTOCHROME B_B6 PROTEIN-RELATED"/>
    <property type="match status" value="1"/>
</dbReference>
<protein>
    <submittedName>
        <fullName evidence="9">C-type cytochrome biogenesis protein CcsB</fullName>
    </submittedName>
</protein>
<dbReference type="RefSeq" id="WP_300955194.1">
    <property type="nucleotide sequence ID" value="NZ_JAUHJQ010000024.1"/>
</dbReference>
<evidence type="ECO:0000313" key="9">
    <source>
        <dbReference type="EMBL" id="MDN4175785.1"/>
    </source>
</evidence>